<evidence type="ECO:0000259" key="10">
    <source>
        <dbReference type="Pfam" id="PF08245"/>
    </source>
</evidence>
<evidence type="ECO:0000256" key="3">
    <source>
        <dbReference type="ARBA" id="ARBA00022490"/>
    </source>
</evidence>
<protein>
    <recommendedName>
        <fullName evidence="7 8">UDP-N-acetylmuramoylalanine--D-glutamate ligase</fullName>
        <ecNumber evidence="7 8">6.3.2.9</ecNumber>
    </recommendedName>
    <alternativeName>
        <fullName evidence="7">D-glutamic acid-adding enzyme</fullName>
    </alternativeName>
    <alternativeName>
        <fullName evidence="7">UDP-N-acetylmuramoyl-L-alanyl-D-glutamate synthetase</fullName>
    </alternativeName>
</protein>
<evidence type="ECO:0000256" key="1">
    <source>
        <dbReference type="ARBA" id="ARBA00004496"/>
    </source>
</evidence>
<comment type="caution">
    <text evidence="11">The sequence shown here is derived from an EMBL/GenBank/DDBJ whole genome shotgun (WGS) entry which is preliminary data.</text>
</comment>
<dbReference type="PANTHER" id="PTHR43692:SF1">
    <property type="entry name" value="UDP-N-ACETYLMURAMOYLALANINE--D-GLUTAMATE LIGASE"/>
    <property type="match status" value="1"/>
</dbReference>
<dbReference type="Pfam" id="PF02875">
    <property type="entry name" value="Mur_ligase_C"/>
    <property type="match status" value="1"/>
</dbReference>
<dbReference type="Pfam" id="PF08245">
    <property type="entry name" value="Mur_ligase_M"/>
    <property type="match status" value="1"/>
</dbReference>
<keyword evidence="5 7" id="KW-0547">Nucleotide-binding</keyword>
<evidence type="ECO:0000313" key="12">
    <source>
        <dbReference type="Proteomes" id="UP000756860"/>
    </source>
</evidence>
<reference evidence="11 12" key="1">
    <citation type="submission" date="2021-05" db="EMBL/GenBank/DDBJ databases">
        <title>The draft genome of Geobacter luticola JCM 17780.</title>
        <authorList>
            <person name="Xu Z."/>
            <person name="Masuda Y."/>
            <person name="Itoh H."/>
            <person name="Senoo K."/>
        </authorList>
    </citation>
    <scope>NUCLEOTIDE SEQUENCE [LARGE SCALE GENOMIC DNA]</scope>
    <source>
        <strain evidence="11 12">JCM 17780</strain>
    </source>
</reference>
<proteinExistence type="inferred from homology"/>
<evidence type="ECO:0000259" key="9">
    <source>
        <dbReference type="Pfam" id="PF02875"/>
    </source>
</evidence>
<keyword evidence="7 8" id="KW-0961">Cell wall biogenesis/degradation</keyword>
<comment type="pathway">
    <text evidence="2 7 8">Cell wall biogenesis; peptidoglycan biosynthesis.</text>
</comment>
<dbReference type="GO" id="GO:0008764">
    <property type="term" value="F:UDP-N-acetylmuramoylalanine-D-glutamate ligase activity"/>
    <property type="evidence" value="ECO:0007669"/>
    <property type="project" value="UniProtKB-EC"/>
</dbReference>
<dbReference type="InterPro" id="IPR005762">
    <property type="entry name" value="MurD"/>
</dbReference>
<dbReference type="InterPro" id="IPR036615">
    <property type="entry name" value="Mur_ligase_C_dom_sf"/>
</dbReference>
<dbReference type="Gene3D" id="3.40.1190.10">
    <property type="entry name" value="Mur-like, catalytic domain"/>
    <property type="match status" value="1"/>
</dbReference>
<dbReference type="SUPFAM" id="SSF51984">
    <property type="entry name" value="MurCD N-terminal domain"/>
    <property type="match status" value="1"/>
</dbReference>
<dbReference type="InterPro" id="IPR004101">
    <property type="entry name" value="Mur_ligase_C"/>
</dbReference>
<evidence type="ECO:0000256" key="2">
    <source>
        <dbReference type="ARBA" id="ARBA00004752"/>
    </source>
</evidence>
<evidence type="ECO:0000256" key="8">
    <source>
        <dbReference type="RuleBase" id="RU003664"/>
    </source>
</evidence>
<keyword evidence="4 7" id="KW-0436">Ligase</keyword>
<keyword evidence="7 8" id="KW-0133">Cell shape</keyword>
<dbReference type="RefSeq" id="WP_214175491.1">
    <property type="nucleotide sequence ID" value="NZ_JAHCVK010000003.1"/>
</dbReference>
<evidence type="ECO:0000313" key="11">
    <source>
        <dbReference type="EMBL" id="MBT0653317.1"/>
    </source>
</evidence>
<keyword evidence="7 8" id="KW-0131">Cell cycle</keyword>
<dbReference type="PANTHER" id="PTHR43692">
    <property type="entry name" value="UDP-N-ACETYLMURAMOYLALANINE--D-GLUTAMATE LIGASE"/>
    <property type="match status" value="1"/>
</dbReference>
<dbReference type="Gene3D" id="3.40.50.720">
    <property type="entry name" value="NAD(P)-binding Rossmann-like Domain"/>
    <property type="match status" value="1"/>
</dbReference>
<dbReference type="Pfam" id="PF21799">
    <property type="entry name" value="MurD-like_N"/>
    <property type="match status" value="1"/>
</dbReference>
<dbReference type="Gene3D" id="3.90.190.20">
    <property type="entry name" value="Mur ligase, C-terminal domain"/>
    <property type="match status" value="1"/>
</dbReference>
<sequence length="457" mass="49641">MELKNKKILVVGLARTGVAVARFLVKQGAQVTITDMKGEADLASWLDKLAGLPVTLELGGHDEERFRTADLIVVSPGVPLDIKPLLAARAAGRMIVSEVELASRFITAPVAAITGTNGKTTTTTLTGEIFKAAGFATFVGGNIGNPLIEAVEPASPETKAVAYERVVVELSSFQLEGIERFRPRVAVLLNITEDHLDRYATFQEYIDAKLRIFMNQTAEDFAVLNVDDPLVAASADRLAARVVPTSQRQELSEGLFLRNGVITFRWEGREEHFTTAGYHLQGVHNIENIMAALATALLMGCDAATCQAAVSAFRGLPHRMELVRTVNGVPWYEDSKATNVGSVEKALASFDNITLIAGGKDKGGSYAPLAELVESRVRHMVLIGEARERIARELGHLTDTHMAASLEEAVQTAAALTERGGIVLFSPACSSFDMFRDYEERAERYKSLVRALEEKPC</sequence>
<evidence type="ECO:0000256" key="5">
    <source>
        <dbReference type="ARBA" id="ARBA00022741"/>
    </source>
</evidence>
<comment type="similarity">
    <text evidence="7">Belongs to the MurCDEF family.</text>
</comment>
<accession>A0ABS5SD61</accession>
<dbReference type="InterPro" id="IPR036565">
    <property type="entry name" value="Mur-like_cat_sf"/>
</dbReference>
<dbReference type="HAMAP" id="MF_00639">
    <property type="entry name" value="MurD"/>
    <property type="match status" value="1"/>
</dbReference>
<feature type="domain" description="Mur ligase C-terminal" evidence="9">
    <location>
        <begin position="318"/>
        <end position="429"/>
    </location>
</feature>
<keyword evidence="12" id="KW-1185">Reference proteome</keyword>
<keyword evidence="7 8" id="KW-0132">Cell division</keyword>
<dbReference type="InterPro" id="IPR013221">
    <property type="entry name" value="Mur_ligase_cen"/>
</dbReference>
<keyword evidence="3 7" id="KW-0963">Cytoplasm</keyword>
<dbReference type="Proteomes" id="UP000756860">
    <property type="component" value="Unassembled WGS sequence"/>
</dbReference>
<dbReference type="EC" id="6.3.2.9" evidence="7 8"/>
<keyword evidence="6 7" id="KW-0067">ATP-binding</keyword>
<feature type="binding site" evidence="7">
    <location>
        <begin position="115"/>
        <end position="121"/>
    </location>
    <ligand>
        <name>ATP</name>
        <dbReference type="ChEBI" id="CHEBI:30616"/>
    </ligand>
</feature>
<name>A0ABS5SD61_9BACT</name>
<keyword evidence="7 8" id="KW-0573">Peptidoglycan synthesis</keyword>
<dbReference type="SUPFAM" id="SSF53623">
    <property type="entry name" value="MurD-like peptide ligases, catalytic domain"/>
    <property type="match status" value="1"/>
</dbReference>
<dbReference type="EMBL" id="JAHCVK010000003">
    <property type="protein sequence ID" value="MBT0653317.1"/>
    <property type="molecule type" value="Genomic_DNA"/>
</dbReference>
<comment type="subcellular location">
    <subcellularLocation>
        <location evidence="1 7 8">Cytoplasm</location>
    </subcellularLocation>
</comment>
<comment type="function">
    <text evidence="7 8">Cell wall formation. Catalyzes the addition of glutamate to the nucleotide precursor UDP-N-acetylmuramoyl-L-alanine (UMA).</text>
</comment>
<comment type="catalytic activity">
    <reaction evidence="7 8">
        <text>UDP-N-acetyl-alpha-D-muramoyl-L-alanine + D-glutamate + ATP = UDP-N-acetyl-alpha-D-muramoyl-L-alanyl-D-glutamate + ADP + phosphate + H(+)</text>
        <dbReference type="Rhea" id="RHEA:16429"/>
        <dbReference type="ChEBI" id="CHEBI:15378"/>
        <dbReference type="ChEBI" id="CHEBI:29986"/>
        <dbReference type="ChEBI" id="CHEBI:30616"/>
        <dbReference type="ChEBI" id="CHEBI:43474"/>
        <dbReference type="ChEBI" id="CHEBI:83898"/>
        <dbReference type="ChEBI" id="CHEBI:83900"/>
        <dbReference type="ChEBI" id="CHEBI:456216"/>
        <dbReference type="EC" id="6.3.2.9"/>
    </reaction>
</comment>
<gene>
    <name evidence="7 11" type="primary">murD</name>
    <name evidence="11" type="ORF">KI810_09635</name>
</gene>
<dbReference type="NCBIfam" id="TIGR01087">
    <property type="entry name" value="murD"/>
    <property type="match status" value="1"/>
</dbReference>
<evidence type="ECO:0000256" key="4">
    <source>
        <dbReference type="ARBA" id="ARBA00022598"/>
    </source>
</evidence>
<evidence type="ECO:0000256" key="6">
    <source>
        <dbReference type="ARBA" id="ARBA00022840"/>
    </source>
</evidence>
<dbReference type="SUPFAM" id="SSF53244">
    <property type="entry name" value="MurD-like peptide ligases, peptide-binding domain"/>
    <property type="match status" value="1"/>
</dbReference>
<feature type="domain" description="Mur ligase central" evidence="10">
    <location>
        <begin position="113"/>
        <end position="296"/>
    </location>
</feature>
<organism evidence="11 12">
    <name type="scientific">Geomobilimonas luticola</name>
    <dbReference type="NCBI Taxonomy" id="1114878"/>
    <lineage>
        <taxon>Bacteria</taxon>
        <taxon>Pseudomonadati</taxon>
        <taxon>Thermodesulfobacteriota</taxon>
        <taxon>Desulfuromonadia</taxon>
        <taxon>Geobacterales</taxon>
        <taxon>Geobacteraceae</taxon>
        <taxon>Geomobilimonas</taxon>
    </lineage>
</organism>
<evidence type="ECO:0000256" key="7">
    <source>
        <dbReference type="HAMAP-Rule" id="MF_00639"/>
    </source>
</evidence>